<keyword evidence="3" id="KW-1185">Reference proteome</keyword>
<evidence type="ECO:0000313" key="3">
    <source>
        <dbReference type="Proteomes" id="UP001314229"/>
    </source>
</evidence>
<organism evidence="2 3">
    <name type="scientific">Scomber scombrus</name>
    <name type="common">Atlantic mackerel</name>
    <name type="synonym">Scomber vernalis</name>
    <dbReference type="NCBI Taxonomy" id="13677"/>
    <lineage>
        <taxon>Eukaryota</taxon>
        <taxon>Metazoa</taxon>
        <taxon>Chordata</taxon>
        <taxon>Craniata</taxon>
        <taxon>Vertebrata</taxon>
        <taxon>Euteleostomi</taxon>
        <taxon>Actinopterygii</taxon>
        <taxon>Neopterygii</taxon>
        <taxon>Teleostei</taxon>
        <taxon>Neoteleostei</taxon>
        <taxon>Acanthomorphata</taxon>
        <taxon>Pelagiaria</taxon>
        <taxon>Scombriformes</taxon>
        <taxon>Scombridae</taxon>
        <taxon>Scomber</taxon>
    </lineage>
</organism>
<dbReference type="Proteomes" id="UP001314229">
    <property type="component" value="Unassembled WGS sequence"/>
</dbReference>
<feature type="compositionally biased region" description="Basic residues" evidence="1">
    <location>
        <begin position="34"/>
        <end position="61"/>
    </location>
</feature>
<comment type="caution">
    <text evidence="2">The sequence shown here is derived from an EMBL/GenBank/DDBJ whole genome shotgun (WGS) entry which is preliminary data.</text>
</comment>
<dbReference type="AlphaFoldDB" id="A0AAV1PBH7"/>
<evidence type="ECO:0000256" key="1">
    <source>
        <dbReference type="SAM" id="MobiDB-lite"/>
    </source>
</evidence>
<proteinExistence type="predicted"/>
<reference evidence="2 3" key="1">
    <citation type="submission" date="2024-01" db="EMBL/GenBank/DDBJ databases">
        <authorList>
            <person name="Alioto T."/>
            <person name="Alioto T."/>
            <person name="Gomez Garrido J."/>
        </authorList>
    </citation>
    <scope>NUCLEOTIDE SEQUENCE [LARGE SCALE GENOMIC DNA]</scope>
</reference>
<protein>
    <submittedName>
        <fullName evidence="2">Uncharacterized protein</fullName>
    </submittedName>
</protein>
<feature type="region of interest" description="Disordered" evidence="1">
    <location>
        <begin position="1"/>
        <end position="68"/>
    </location>
</feature>
<sequence length="106" mass="11946">MNAEPLIAVKSGTMEIEQGGNTGGIRPDTASRLNRPRSRRPLTGSRSRRSRSHRSRSRLPHIRSVPPTVTRRLQRCLEMSSKCLQTPSDVLKLPETSDGKVWKSRE</sequence>
<accession>A0AAV1PBH7</accession>
<evidence type="ECO:0000313" key="2">
    <source>
        <dbReference type="EMBL" id="CAK6967606.1"/>
    </source>
</evidence>
<gene>
    <name evidence="2" type="ORF">FSCOSCO3_A000369</name>
</gene>
<dbReference type="EMBL" id="CAWUFR010000107">
    <property type="protein sequence ID" value="CAK6967606.1"/>
    <property type="molecule type" value="Genomic_DNA"/>
</dbReference>
<name>A0AAV1PBH7_SCOSC</name>